<sequence>MGRYEKWRLRAVVTWAIVGAIVLFVLAIRGLAIVGQAVELLLIGIIVGFVCSPITNWLEDRRVPRGLAAVLSVLVVLAALVVLVALFMGPFLRELMVLLRNVPTYVTQLQDALATFWDTFGTSSNGNVQNLVNAAVQALSEAGTSIASDLARGLSQGLFVSLTDIAGHLVTIFLGMILACWLALDYPKIMRELAVIAGPEYDEEMVLTFAVLSRSMGGYMRGTLITSLANGAMVAAGLALLGHPYAGLLGIATFVLHFVPVIGPMLSSVSAVLLGLFVSPLCAFWTLVVTVVAQNVTDNLLSPIVMRSAVKIHPALSLVGIVIGGCVGGAVGMVLAVPLTAAIRSFFVYYFETHTGRQLVSEEGALFGSTPFNDAQGRPRPTFDALDDDTFISRSRLLDGLSRLHENKEAEKGPDAEKDTGGEAPAK</sequence>
<dbReference type="Proteomes" id="UP001529256">
    <property type="component" value="Unassembled WGS sequence"/>
</dbReference>
<evidence type="ECO:0000256" key="3">
    <source>
        <dbReference type="ARBA" id="ARBA00022692"/>
    </source>
</evidence>
<proteinExistence type="inferred from homology"/>
<feature type="transmembrane region" description="Helical" evidence="7">
    <location>
        <begin position="165"/>
        <end position="184"/>
    </location>
</feature>
<evidence type="ECO:0000256" key="4">
    <source>
        <dbReference type="ARBA" id="ARBA00022989"/>
    </source>
</evidence>
<feature type="transmembrane region" description="Helical" evidence="7">
    <location>
        <begin position="316"/>
        <end position="337"/>
    </location>
</feature>
<dbReference type="Pfam" id="PF01594">
    <property type="entry name" value="AI-2E_transport"/>
    <property type="match status" value="1"/>
</dbReference>
<feature type="transmembrane region" description="Helical" evidence="7">
    <location>
        <begin position="12"/>
        <end position="34"/>
    </location>
</feature>
<comment type="similarity">
    <text evidence="2">Belongs to the autoinducer-2 exporter (AI-2E) (TC 2.A.86) family.</text>
</comment>
<evidence type="ECO:0000256" key="6">
    <source>
        <dbReference type="SAM" id="MobiDB-lite"/>
    </source>
</evidence>
<feature type="transmembrane region" description="Helical" evidence="7">
    <location>
        <begin position="273"/>
        <end position="296"/>
    </location>
</feature>
<evidence type="ECO:0000256" key="2">
    <source>
        <dbReference type="ARBA" id="ARBA00009773"/>
    </source>
</evidence>
<dbReference type="InterPro" id="IPR002549">
    <property type="entry name" value="AI-2E-like"/>
</dbReference>
<evidence type="ECO:0000256" key="7">
    <source>
        <dbReference type="SAM" id="Phobius"/>
    </source>
</evidence>
<protein>
    <submittedName>
        <fullName evidence="8">AI-2E family transporter</fullName>
    </submittedName>
</protein>
<dbReference type="RefSeq" id="WP_289511493.1">
    <property type="nucleotide sequence ID" value="NZ_JAUDEA010000009.1"/>
</dbReference>
<organism evidence="8 9">
    <name type="scientific">Thermophilibacter provencensis</name>
    <dbReference type="NCBI Taxonomy" id="1852386"/>
    <lineage>
        <taxon>Bacteria</taxon>
        <taxon>Bacillati</taxon>
        <taxon>Actinomycetota</taxon>
        <taxon>Coriobacteriia</taxon>
        <taxon>Coriobacteriales</taxon>
        <taxon>Atopobiaceae</taxon>
        <taxon>Thermophilibacter</taxon>
    </lineage>
</organism>
<reference evidence="8" key="1">
    <citation type="submission" date="2023-06" db="EMBL/GenBank/DDBJ databases">
        <title>Identification and characterization of horizontal gene transfer across gut microbiota members of farm animals based on homology search.</title>
        <authorList>
            <person name="Schwarzerova J."/>
            <person name="Nykrynova M."/>
            <person name="Jureckova K."/>
            <person name="Cejkova D."/>
            <person name="Rychlik I."/>
        </authorList>
    </citation>
    <scope>NUCLEOTIDE SEQUENCE</scope>
    <source>
        <strain evidence="8">153_Feed</strain>
    </source>
</reference>
<feature type="region of interest" description="Disordered" evidence="6">
    <location>
        <begin position="402"/>
        <end position="427"/>
    </location>
</feature>
<feature type="transmembrane region" description="Helical" evidence="7">
    <location>
        <begin position="40"/>
        <end position="58"/>
    </location>
</feature>
<evidence type="ECO:0000313" key="9">
    <source>
        <dbReference type="Proteomes" id="UP001529256"/>
    </source>
</evidence>
<feature type="transmembrane region" description="Helical" evidence="7">
    <location>
        <begin position="70"/>
        <end position="92"/>
    </location>
</feature>
<keyword evidence="4 7" id="KW-1133">Transmembrane helix</keyword>
<keyword evidence="5 7" id="KW-0472">Membrane</keyword>
<evidence type="ECO:0000256" key="5">
    <source>
        <dbReference type="ARBA" id="ARBA00023136"/>
    </source>
</evidence>
<dbReference type="PANTHER" id="PTHR21716">
    <property type="entry name" value="TRANSMEMBRANE PROTEIN"/>
    <property type="match status" value="1"/>
</dbReference>
<evidence type="ECO:0000313" key="8">
    <source>
        <dbReference type="EMBL" id="MDM8271408.1"/>
    </source>
</evidence>
<dbReference type="EMBL" id="JAUDEA010000009">
    <property type="protein sequence ID" value="MDM8271408.1"/>
    <property type="molecule type" value="Genomic_DNA"/>
</dbReference>
<accession>A0ABT7V485</accession>
<reference evidence="8" key="2">
    <citation type="submission" date="2023-06" db="EMBL/GenBank/DDBJ databases">
        <authorList>
            <person name="Zeman M."/>
            <person name="Kubasova T."/>
            <person name="Jahodarova E."/>
            <person name="Nykrynova M."/>
            <person name="Rychlik I."/>
        </authorList>
    </citation>
    <scope>NUCLEOTIDE SEQUENCE</scope>
    <source>
        <strain evidence="8">153_Feed</strain>
    </source>
</reference>
<name>A0ABT7V485_9ACTN</name>
<comment type="caution">
    <text evidence="8">The sequence shown here is derived from an EMBL/GenBank/DDBJ whole genome shotgun (WGS) entry which is preliminary data.</text>
</comment>
<keyword evidence="9" id="KW-1185">Reference proteome</keyword>
<keyword evidence="3 7" id="KW-0812">Transmembrane</keyword>
<comment type="subcellular location">
    <subcellularLocation>
        <location evidence="1">Membrane</location>
        <topology evidence="1">Multi-pass membrane protein</topology>
    </subcellularLocation>
</comment>
<dbReference type="PANTHER" id="PTHR21716:SF62">
    <property type="entry name" value="TRANSPORT PROTEIN YDBI-RELATED"/>
    <property type="match status" value="1"/>
</dbReference>
<gene>
    <name evidence="8" type="ORF">QUW25_06975</name>
</gene>
<evidence type="ECO:0000256" key="1">
    <source>
        <dbReference type="ARBA" id="ARBA00004141"/>
    </source>
</evidence>